<organism evidence="1 2">
    <name type="scientific">Microbacterium immunditiarum</name>
    <dbReference type="NCBI Taxonomy" id="337480"/>
    <lineage>
        <taxon>Bacteria</taxon>
        <taxon>Bacillati</taxon>
        <taxon>Actinomycetota</taxon>
        <taxon>Actinomycetes</taxon>
        <taxon>Micrococcales</taxon>
        <taxon>Microbacteriaceae</taxon>
        <taxon>Microbacterium</taxon>
    </lineage>
</organism>
<dbReference type="RefSeq" id="WP_246301061.1">
    <property type="nucleotide sequence ID" value="NZ_JACCBV010000001.1"/>
</dbReference>
<comment type="caution">
    <text evidence="1">The sequence shown here is derived from an EMBL/GenBank/DDBJ whole genome shotgun (WGS) entry which is preliminary data.</text>
</comment>
<sequence>MNTTDTMTITSIDAITLEADDPQAAAAFYRDAFRLDSQVRTRPADSPTSGFRGYTLSLVASQPANVQALFGAAVAAGATVVKPTEKSLWGFGGVVQAPDGAIWNLASSAKKDAGPATREFEDIVLLLGVDDVAASKKFYTARGLSVAKGFGTYVDFATPASPIGLGLYKRRALAKSVALDAEGTGSHRLLIHSDGGTFTDPDGFDWAPSAR</sequence>
<protein>
    <submittedName>
        <fullName evidence="1">Putative glyoxalase superfamily protein PhnB</fullName>
    </submittedName>
</protein>
<dbReference type="Proteomes" id="UP000576969">
    <property type="component" value="Unassembled WGS sequence"/>
</dbReference>
<gene>
    <name evidence="1" type="ORF">BJ991_001750</name>
</gene>
<dbReference type="Gene3D" id="3.10.180.10">
    <property type="entry name" value="2,3-Dihydroxybiphenyl 1,2-Dioxygenase, domain 1"/>
    <property type="match status" value="2"/>
</dbReference>
<dbReference type="PANTHER" id="PTHR36503">
    <property type="entry name" value="BLR2520 PROTEIN"/>
    <property type="match status" value="1"/>
</dbReference>
<dbReference type="PANTHER" id="PTHR36503:SF1">
    <property type="entry name" value="BLR2520 PROTEIN"/>
    <property type="match status" value="1"/>
</dbReference>
<accession>A0A7Y9GNP8</accession>
<evidence type="ECO:0000313" key="1">
    <source>
        <dbReference type="EMBL" id="NYE19722.1"/>
    </source>
</evidence>
<dbReference type="EMBL" id="JACCBV010000001">
    <property type="protein sequence ID" value="NYE19722.1"/>
    <property type="molecule type" value="Genomic_DNA"/>
</dbReference>
<proteinExistence type="predicted"/>
<dbReference type="SUPFAM" id="SSF54593">
    <property type="entry name" value="Glyoxalase/Bleomycin resistance protein/Dihydroxybiphenyl dioxygenase"/>
    <property type="match status" value="1"/>
</dbReference>
<keyword evidence="2" id="KW-1185">Reference proteome</keyword>
<name>A0A7Y9GNP8_9MICO</name>
<dbReference type="InterPro" id="IPR029068">
    <property type="entry name" value="Glyas_Bleomycin-R_OHBP_Dase"/>
</dbReference>
<reference evidence="1 2" key="1">
    <citation type="submission" date="2020-07" db="EMBL/GenBank/DDBJ databases">
        <title>Sequencing the genomes of 1000 actinobacteria strains.</title>
        <authorList>
            <person name="Klenk H.-P."/>
        </authorList>
    </citation>
    <scope>NUCLEOTIDE SEQUENCE [LARGE SCALE GENOMIC DNA]</scope>
    <source>
        <strain evidence="1 2">DSM 24662</strain>
    </source>
</reference>
<dbReference type="AlphaFoldDB" id="A0A7Y9GNP8"/>
<evidence type="ECO:0000313" key="2">
    <source>
        <dbReference type="Proteomes" id="UP000576969"/>
    </source>
</evidence>